<dbReference type="InterPro" id="IPR036047">
    <property type="entry name" value="F-box-like_dom_sf"/>
</dbReference>
<dbReference type="PANTHER" id="PTHR31215">
    <property type="entry name" value="OS05G0510400 PROTEIN-RELATED"/>
    <property type="match status" value="1"/>
</dbReference>
<sequence>MDDLPPPIIVDILSRLTDSADLARCRVVCRSLNALSRDVRSINLHCTLSRYNRSRSREDRALTKPFKAIFYDLVRDSRVLESVAIGVEKSLNGISYDDVDDESDDLFLTDVRFVKEWLPRVCGELKSLSISDFWVQSCWRRSDILALISSCCTGLLSLELKNAWLSVDGLNPMPKLTSLTLEFIRLDDEDLNRVNHGFPCLQVLNLIGVGGFKEPKIHLCHLKKCQWTVSNAPHSLTIFAPKLMKLKLKCIRPESLVLDTPLLSDFHLSIEKANKLGVKEFLDLKSLKLDSVNLCSLIRSFPSGTKLRKLTLDSSKLIQPVEMTRLSLEALFDAFPSLSSITVCKLAWSEMEMCFLTSGIQSQIEMRSLKEITAQLVICDVNVTLMFIFSILDKCTNLADITFLIHHEVEANVTGNLISKCTAYRPGVNWRWGICKEGTGDTWVCHGI</sequence>
<dbReference type="InterPro" id="IPR044809">
    <property type="entry name" value="AUF1-like"/>
</dbReference>
<dbReference type="SMART" id="SM00256">
    <property type="entry name" value="FBOX"/>
    <property type="match status" value="1"/>
</dbReference>
<dbReference type="EMBL" id="GGEC01006359">
    <property type="protein sequence ID" value="MBW86842.1"/>
    <property type="molecule type" value="Transcribed_RNA"/>
</dbReference>
<dbReference type="InterPro" id="IPR001810">
    <property type="entry name" value="F-box_dom"/>
</dbReference>
<dbReference type="Gene3D" id="1.20.1280.50">
    <property type="match status" value="1"/>
</dbReference>
<proteinExistence type="predicted"/>
<reference evidence="2" key="1">
    <citation type="submission" date="2018-02" db="EMBL/GenBank/DDBJ databases">
        <title>Rhizophora mucronata_Transcriptome.</title>
        <authorList>
            <person name="Meera S.P."/>
            <person name="Sreeshan A."/>
            <person name="Augustine A."/>
        </authorList>
    </citation>
    <scope>NUCLEOTIDE SEQUENCE</scope>
    <source>
        <tissue evidence="2">Leaf</tissue>
    </source>
</reference>
<dbReference type="Pfam" id="PF12937">
    <property type="entry name" value="F-box-like"/>
    <property type="match status" value="1"/>
</dbReference>
<protein>
    <recommendedName>
        <fullName evidence="1">F-box domain-containing protein</fullName>
    </recommendedName>
</protein>
<evidence type="ECO:0000313" key="2">
    <source>
        <dbReference type="EMBL" id="MBW86842.1"/>
    </source>
</evidence>
<feature type="domain" description="F-box" evidence="1">
    <location>
        <begin position="4"/>
        <end position="45"/>
    </location>
</feature>
<dbReference type="SUPFAM" id="SSF81383">
    <property type="entry name" value="F-box domain"/>
    <property type="match status" value="1"/>
</dbReference>
<name>A0A2P2J073_RHIMU</name>
<dbReference type="Gene3D" id="3.80.10.10">
    <property type="entry name" value="Ribonuclease Inhibitor"/>
    <property type="match status" value="1"/>
</dbReference>
<accession>A0A2P2J073</accession>
<dbReference type="SUPFAM" id="SSF52047">
    <property type="entry name" value="RNI-like"/>
    <property type="match status" value="1"/>
</dbReference>
<organism evidence="2">
    <name type="scientific">Rhizophora mucronata</name>
    <name type="common">Asiatic mangrove</name>
    <dbReference type="NCBI Taxonomy" id="61149"/>
    <lineage>
        <taxon>Eukaryota</taxon>
        <taxon>Viridiplantae</taxon>
        <taxon>Streptophyta</taxon>
        <taxon>Embryophyta</taxon>
        <taxon>Tracheophyta</taxon>
        <taxon>Spermatophyta</taxon>
        <taxon>Magnoliopsida</taxon>
        <taxon>eudicotyledons</taxon>
        <taxon>Gunneridae</taxon>
        <taxon>Pentapetalae</taxon>
        <taxon>rosids</taxon>
        <taxon>fabids</taxon>
        <taxon>Malpighiales</taxon>
        <taxon>Rhizophoraceae</taxon>
        <taxon>Rhizophora</taxon>
    </lineage>
</organism>
<evidence type="ECO:0000259" key="1">
    <source>
        <dbReference type="SMART" id="SM00256"/>
    </source>
</evidence>
<dbReference type="InterPro" id="IPR032675">
    <property type="entry name" value="LRR_dom_sf"/>
</dbReference>
<dbReference type="AlphaFoldDB" id="A0A2P2J073"/>